<sequence>MSGTPSFVVGVTMARTGGLHAMQTESVHGDALHYMLVPASWKRRYGRLKGKRDRVMAVVFDPPMVGEYGSKIPTVAAWDDLPVPRLLPTYHLSFVRLLTVPQVPP</sequence>
<evidence type="ECO:0000313" key="2">
    <source>
        <dbReference type="Proteomes" id="UP000274822"/>
    </source>
</evidence>
<dbReference type="EMBL" id="RBNJ01028528">
    <property type="protein sequence ID" value="RUS13918.1"/>
    <property type="molecule type" value="Genomic_DNA"/>
</dbReference>
<organism evidence="1 2">
    <name type="scientific">Jimgerdemannia flammicorona</name>
    <dbReference type="NCBI Taxonomy" id="994334"/>
    <lineage>
        <taxon>Eukaryota</taxon>
        <taxon>Fungi</taxon>
        <taxon>Fungi incertae sedis</taxon>
        <taxon>Mucoromycota</taxon>
        <taxon>Mucoromycotina</taxon>
        <taxon>Endogonomycetes</taxon>
        <taxon>Endogonales</taxon>
        <taxon>Endogonaceae</taxon>
        <taxon>Jimgerdemannia</taxon>
    </lineage>
</organism>
<dbReference type="Proteomes" id="UP000274822">
    <property type="component" value="Unassembled WGS sequence"/>
</dbReference>
<accession>A0A433P8R2</accession>
<feature type="non-terminal residue" evidence="1">
    <location>
        <position position="105"/>
    </location>
</feature>
<proteinExistence type="predicted"/>
<name>A0A433P8R2_9FUNG</name>
<dbReference type="AlphaFoldDB" id="A0A433P8R2"/>
<comment type="caution">
    <text evidence="1">The sequence shown here is derived from an EMBL/GenBank/DDBJ whole genome shotgun (WGS) entry which is preliminary data.</text>
</comment>
<reference evidence="1 2" key="1">
    <citation type="journal article" date="2018" name="New Phytol.">
        <title>Phylogenomics of Endogonaceae and evolution of mycorrhizas within Mucoromycota.</title>
        <authorList>
            <person name="Chang Y."/>
            <person name="Desiro A."/>
            <person name="Na H."/>
            <person name="Sandor L."/>
            <person name="Lipzen A."/>
            <person name="Clum A."/>
            <person name="Barry K."/>
            <person name="Grigoriev I.V."/>
            <person name="Martin F.M."/>
            <person name="Stajich J.E."/>
            <person name="Smith M.E."/>
            <person name="Bonito G."/>
            <person name="Spatafora J.W."/>
        </authorList>
    </citation>
    <scope>NUCLEOTIDE SEQUENCE [LARGE SCALE GENOMIC DNA]</scope>
    <source>
        <strain evidence="1 2">AD002</strain>
    </source>
</reference>
<protein>
    <submittedName>
        <fullName evidence="1">Uncharacterized protein</fullName>
    </submittedName>
</protein>
<evidence type="ECO:0000313" key="1">
    <source>
        <dbReference type="EMBL" id="RUS13918.1"/>
    </source>
</evidence>
<keyword evidence="2" id="KW-1185">Reference proteome</keyword>
<gene>
    <name evidence="1" type="ORF">BC938DRAFT_477615</name>
</gene>